<dbReference type="AlphaFoldDB" id="A0A1J4JVB9"/>
<feature type="region of interest" description="Disordered" evidence="1">
    <location>
        <begin position="82"/>
        <end position="138"/>
    </location>
</feature>
<feature type="compositionally biased region" description="Basic and acidic residues" evidence="1">
    <location>
        <begin position="166"/>
        <end position="176"/>
    </location>
</feature>
<dbReference type="VEuPathDB" id="TrichDB:TRFO_30211"/>
<proteinExistence type="predicted"/>
<evidence type="ECO:0000313" key="3">
    <source>
        <dbReference type="Proteomes" id="UP000179807"/>
    </source>
</evidence>
<protein>
    <submittedName>
        <fullName evidence="2">Uncharacterized protein</fullName>
    </submittedName>
</protein>
<feature type="compositionally biased region" description="Basic residues" evidence="1">
    <location>
        <begin position="177"/>
        <end position="188"/>
    </location>
</feature>
<keyword evidence="3" id="KW-1185">Reference proteome</keyword>
<organism evidence="2 3">
    <name type="scientific">Tritrichomonas foetus</name>
    <dbReference type="NCBI Taxonomy" id="1144522"/>
    <lineage>
        <taxon>Eukaryota</taxon>
        <taxon>Metamonada</taxon>
        <taxon>Parabasalia</taxon>
        <taxon>Tritrichomonadida</taxon>
        <taxon>Tritrichomonadidae</taxon>
        <taxon>Tritrichomonas</taxon>
    </lineage>
</organism>
<gene>
    <name evidence="2" type="ORF">TRFO_30211</name>
</gene>
<sequence length="359" mass="41269">MTFVCHLIQSDPIFMNQQMKYQESLYLDDHFNTKKKMPKPKKNETHDIGKTHEVIMSPVFMDDVCVKHDKCSTGYQQNDSPYFSSIFQPDDIDIPQKSRTTKKSNPINHSSDPSSGKLSESRSRKRIPLQILTQADLNSRKSRNNIECHLNSDFSDDHFAGSPEISKPKFDVDESRHKKSNQKMKSSLKTKSAPVSPTSHQTKKFNPKFRKIGQSLHGSNLEGTHACHVLSIEVANEILTHTKGRMFSDRVQEQIMRQLNSNDNLVIKPSIENYWGKDGKSGDRYYDGVVIQALRSKNPNNFIIQDDKVIDRILRIWRQISNLRLPASFKGAAREQLSQFVDHRGNKIIHPNSPIDNYY</sequence>
<evidence type="ECO:0000313" key="2">
    <source>
        <dbReference type="EMBL" id="OHT02666.1"/>
    </source>
</evidence>
<dbReference type="RefSeq" id="XP_068355802.1">
    <property type="nucleotide sequence ID" value="XM_068507217.1"/>
</dbReference>
<accession>A0A1J4JVB9</accession>
<name>A0A1J4JVB9_9EUKA</name>
<dbReference type="EMBL" id="MLAK01000859">
    <property type="protein sequence ID" value="OHT02666.1"/>
    <property type="molecule type" value="Genomic_DNA"/>
</dbReference>
<reference evidence="2" key="1">
    <citation type="submission" date="2016-10" db="EMBL/GenBank/DDBJ databases">
        <authorList>
            <person name="Benchimol M."/>
            <person name="Almeida L.G."/>
            <person name="Vasconcelos A.T."/>
            <person name="Perreira-Neves A."/>
            <person name="Rosa I.A."/>
            <person name="Tasca T."/>
            <person name="Bogo M.R."/>
            <person name="de Souza W."/>
        </authorList>
    </citation>
    <scope>NUCLEOTIDE SEQUENCE [LARGE SCALE GENOMIC DNA]</scope>
    <source>
        <strain evidence="2">K</strain>
    </source>
</reference>
<evidence type="ECO:0000256" key="1">
    <source>
        <dbReference type="SAM" id="MobiDB-lite"/>
    </source>
</evidence>
<comment type="caution">
    <text evidence="2">The sequence shown here is derived from an EMBL/GenBank/DDBJ whole genome shotgun (WGS) entry which is preliminary data.</text>
</comment>
<dbReference type="Proteomes" id="UP000179807">
    <property type="component" value="Unassembled WGS sequence"/>
</dbReference>
<feature type="compositionally biased region" description="Polar residues" evidence="1">
    <location>
        <begin position="103"/>
        <end position="118"/>
    </location>
</feature>
<feature type="compositionally biased region" description="Polar residues" evidence="1">
    <location>
        <begin position="189"/>
        <end position="200"/>
    </location>
</feature>
<feature type="region of interest" description="Disordered" evidence="1">
    <location>
        <begin position="157"/>
        <end position="203"/>
    </location>
</feature>
<dbReference type="GeneID" id="94841921"/>